<dbReference type="Proteomes" id="UP001231109">
    <property type="component" value="Unassembled WGS sequence"/>
</dbReference>
<name>A0ABT9I2C7_9GAMM</name>
<comment type="caution">
    <text evidence="1">The sequence shown here is derived from an EMBL/GenBank/DDBJ whole genome shotgun (WGS) entry which is preliminary data.</text>
</comment>
<dbReference type="NCBIfam" id="NF007429">
    <property type="entry name" value="PRK09974.1"/>
    <property type="match status" value="1"/>
</dbReference>
<reference evidence="1 2" key="1">
    <citation type="submission" date="2022-11" db="EMBL/GenBank/DDBJ databases">
        <title>Viruses from the air-sea interface of a natural surface slick.</title>
        <authorList>
            <person name="Rahlff J."/>
            <person name="Holmfeldt K."/>
        </authorList>
    </citation>
    <scope>NUCLEOTIDE SEQUENCE [LARGE SCALE GENOMIC DNA]</scope>
    <source>
        <strain evidence="1 2">SMS4</strain>
    </source>
</reference>
<keyword evidence="2" id="KW-1185">Reference proteome</keyword>
<dbReference type="SUPFAM" id="SSF89447">
    <property type="entry name" value="AbrB/MazE/MraZ-like"/>
    <property type="match status" value="1"/>
</dbReference>
<organism evidence="1 2">
    <name type="scientific">Rheinheimera baltica</name>
    <dbReference type="NCBI Taxonomy" id="67576"/>
    <lineage>
        <taxon>Bacteria</taxon>
        <taxon>Pseudomonadati</taxon>
        <taxon>Pseudomonadota</taxon>
        <taxon>Gammaproteobacteria</taxon>
        <taxon>Chromatiales</taxon>
        <taxon>Chromatiaceae</taxon>
        <taxon>Rheinheimera</taxon>
    </lineage>
</organism>
<dbReference type="Pfam" id="PF15937">
    <property type="entry name" value="PrlF_antitoxin"/>
    <property type="match status" value="1"/>
</dbReference>
<evidence type="ECO:0000313" key="2">
    <source>
        <dbReference type="Proteomes" id="UP001231109"/>
    </source>
</evidence>
<protein>
    <submittedName>
        <fullName evidence="1">Type II toxin-antitoxin system PrlF family antitoxin</fullName>
    </submittedName>
</protein>
<accession>A0ABT9I2C7</accession>
<dbReference type="InterPro" id="IPR037914">
    <property type="entry name" value="SpoVT-AbrB_sf"/>
</dbReference>
<gene>
    <name evidence="1" type="ORF">ORJ04_16420</name>
</gene>
<dbReference type="EMBL" id="JAPJDZ010000054">
    <property type="protein sequence ID" value="MDP5137542.1"/>
    <property type="molecule type" value="Genomic_DNA"/>
</dbReference>
<proteinExistence type="predicted"/>
<sequence>MLAQTALEAESTLTDRFQTTVPGPVRQALQLGKKDKIKYVIQSDGRVLMQRAETVEADPVLDQFLSFLALDMQKHPEKLQPLTSSMQQSVASLVADVDIDLDEPLPDELSAEDE</sequence>
<dbReference type="RefSeq" id="WP_027672608.1">
    <property type="nucleotide sequence ID" value="NZ_JAPJDZ010000054.1"/>
</dbReference>
<dbReference type="InterPro" id="IPR031848">
    <property type="entry name" value="PrlF_antitoxin"/>
</dbReference>
<evidence type="ECO:0000313" key="1">
    <source>
        <dbReference type="EMBL" id="MDP5137542.1"/>
    </source>
</evidence>